<dbReference type="Proteomes" id="UP001597295">
    <property type="component" value="Unassembled WGS sequence"/>
</dbReference>
<organism evidence="1 2">
    <name type="scientific">Lacibacterium aquatile</name>
    <dbReference type="NCBI Taxonomy" id="1168082"/>
    <lineage>
        <taxon>Bacteria</taxon>
        <taxon>Pseudomonadati</taxon>
        <taxon>Pseudomonadota</taxon>
        <taxon>Alphaproteobacteria</taxon>
        <taxon>Rhodospirillales</taxon>
        <taxon>Rhodospirillaceae</taxon>
    </lineage>
</organism>
<name>A0ABW5DRB3_9PROT</name>
<proteinExistence type="predicted"/>
<keyword evidence="2" id="KW-1185">Reference proteome</keyword>
<protein>
    <submittedName>
        <fullName evidence="1">Uncharacterized protein</fullName>
    </submittedName>
</protein>
<evidence type="ECO:0000313" key="2">
    <source>
        <dbReference type="Proteomes" id="UP001597295"/>
    </source>
</evidence>
<evidence type="ECO:0000313" key="1">
    <source>
        <dbReference type="EMBL" id="MFD2262439.1"/>
    </source>
</evidence>
<gene>
    <name evidence="1" type="ORF">ACFSM5_06025</name>
</gene>
<reference evidence="2" key="1">
    <citation type="journal article" date="2019" name="Int. J. Syst. Evol. Microbiol.">
        <title>The Global Catalogue of Microorganisms (GCM) 10K type strain sequencing project: providing services to taxonomists for standard genome sequencing and annotation.</title>
        <authorList>
            <consortium name="The Broad Institute Genomics Platform"/>
            <consortium name="The Broad Institute Genome Sequencing Center for Infectious Disease"/>
            <person name="Wu L."/>
            <person name="Ma J."/>
        </authorList>
    </citation>
    <scope>NUCLEOTIDE SEQUENCE [LARGE SCALE GENOMIC DNA]</scope>
    <source>
        <strain evidence="2">CGMCC 1.19062</strain>
    </source>
</reference>
<accession>A0ABW5DRB3</accession>
<comment type="caution">
    <text evidence="1">The sequence shown here is derived from an EMBL/GenBank/DDBJ whole genome shotgun (WGS) entry which is preliminary data.</text>
</comment>
<sequence length="95" mass="10824">MIEPDPRSTRPPSFQPNFLPILHQTPSYLSVNHINMSVIEDVWSVRLFYDPAAPFRQQHFRVPEASIAENIYFAQGHHHANPVVSLAETSLACSR</sequence>
<dbReference type="EMBL" id="JBHUIP010000004">
    <property type="protein sequence ID" value="MFD2262439.1"/>
    <property type="molecule type" value="Genomic_DNA"/>
</dbReference>
<dbReference type="RefSeq" id="WP_379875400.1">
    <property type="nucleotide sequence ID" value="NZ_JBHUIP010000004.1"/>
</dbReference>